<protein>
    <submittedName>
        <fullName evidence="1">Uncharacterized protein</fullName>
    </submittedName>
</protein>
<proteinExistence type="predicted"/>
<comment type="caution">
    <text evidence="1">The sequence shown here is derived from an EMBL/GenBank/DDBJ whole genome shotgun (WGS) entry which is preliminary data.</text>
</comment>
<evidence type="ECO:0000313" key="1">
    <source>
        <dbReference type="EMBL" id="KKL61936.1"/>
    </source>
</evidence>
<dbReference type="EMBL" id="LAZR01028655">
    <property type="protein sequence ID" value="KKL61936.1"/>
    <property type="molecule type" value="Genomic_DNA"/>
</dbReference>
<dbReference type="AlphaFoldDB" id="A0A0F9E6T4"/>
<name>A0A0F9E6T4_9ZZZZ</name>
<sequence length="164" mass="17519">MTRKKNPVFHRVVKADGSWSDWHEGANLRTNVGINWQAEEMGGDTGFDDAGDNAERPLMVAVTENTASPAASDTSLLAEMTTDGMSRITGTYSHTADASSFTRTAAFQYTGGSTVTVAKAGMCTLSERTLATNSADSHFVVTALSPVAVLDSNDTVEIQWGIFY</sequence>
<organism evidence="1">
    <name type="scientific">marine sediment metagenome</name>
    <dbReference type="NCBI Taxonomy" id="412755"/>
    <lineage>
        <taxon>unclassified sequences</taxon>
        <taxon>metagenomes</taxon>
        <taxon>ecological metagenomes</taxon>
    </lineage>
</organism>
<reference evidence="1" key="1">
    <citation type="journal article" date="2015" name="Nature">
        <title>Complex archaea that bridge the gap between prokaryotes and eukaryotes.</title>
        <authorList>
            <person name="Spang A."/>
            <person name="Saw J.H."/>
            <person name="Jorgensen S.L."/>
            <person name="Zaremba-Niedzwiedzka K."/>
            <person name="Martijn J."/>
            <person name="Lind A.E."/>
            <person name="van Eijk R."/>
            <person name="Schleper C."/>
            <person name="Guy L."/>
            <person name="Ettema T.J."/>
        </authorList>
    </citation>
    <scope>NUCLEOTIDE SEQUENCE</scope>
</reference>
<gene>
    <name evidence="1" type="ORF">LCGC14_2190280</name>
</gene>
<accession>A0A0F9E6T4</accession>